<dbReference type="Pfam" id="PF16197">
    <property type="entry name" value="KAsynt_C_assoc"/>
    <property type="match status" value="1"/>
</dbReference>
<dbReference type="InterPro" id="IPR032821">
    <property type="entry name" value="PKS_assoc"/>
</dbReference>
<dbReference type="GO" id="GO:0005737">
    <property type="term" value="C:cytoplasm"/>
    <property type="evidence" value="ECO:0007669"/>
    <property type="project" value="TreeGrafter"/>
</dbReference>
<protein>
    <submittedName>
        <fullName evidence="11">Polyketide synthase</fullName>
    </submittedName>
</protein>
<dbReference type="SMART" id="SM01294">
    <property type="entry name" value="PKS_PP_betabranch"/>
    <property type="match status" value="1"/>
</dbReference>
<dbReference type="SUPFAM" id="SSF52151">
    <property type="entry name" value="FabD/lysophospholipase-like"/>
    <property type="match status" value="1"/>
</dbReference>
<dbReference type="InterPro" id="IPR049552">
    <property type="entry name" value="PKS_DH_N"/>
</dbReference>
<dbReference type="Pfam" id="PF21089">
    <property type="entry name" value="PKS_DH_N"/>
    <property type="match status" value="1"/>
</dbReference>
<dbReference type="Pfam" id="PF14765">
    <property type="entry name" value="PS-DH"/>
    <property type="match status" value="1"/>
</dbReference>
<dbReference type="FunFam" id="3.40.47.10:FF:000019">
    <property type="entry name" value="Polyketide synthase type I"/>
    <property type="match status" value="1"/>
</dbReference>
<evidence type="ECO:0000256" key="3">
    <source>
        <dbReference type="ARBA" id="ARBA00022679"/>
    </source>
</evidence>
<dbReference type="GO" id="GO:0071770">
    <property type="term" value="P:DIM/DIP cell wall layer assembly"/>
    <property type="evidence" value="ECO:0007669"/>
    <property type="project" value="TreeGrafter"/>
</dbReference>
<dbReference type="InterPro" id="IPR014031">
    <property type="entry name" value="Ketoacyl_synth_C"/>
</dbReference>
<dbReference type="RefSeq" id="WP_083746594.1">
    <property type="nucleotide sequence ID" value="NZ_LT717701.1"/>
</dbReference>
<dbReference type="SMART" id="SM00822">
    <property type="entry name" value="PKS_KR"/>
    <property type="match status" value="1"/>
</dbReference>
<feature type="region of interest" description="Disordered" evidence="7">
    <location>
        <begin position="2086"/>
        <end position="2113"/>
    </location>
</feature>
<evidence type="ECO:0000256" key="7">
    <source>
        <dbReference type="SAM" id="MobiDB-lite"/>
    </source>
</evidence>
<dbReference type="InterPro" id="IPR011032">
    <property type="entry name" value="GroES-like_sf"/>
</dbReference>
<evidence type="ECO:0000256" key="4">
    <source>
        <dbReference type="ARBA" id="ARBA00022857"/>
    </source>
</evidence>
<dbReference type="Gene3D" id="3.30.70.250">
    <property type="entry name" value="Malonyl-CoA ACP transacylase, ACP-binding"/>
    <property type="match status" value="1"/>
</dbReference>
<dbReference type="PROSITE" id="PS52019">
    <property type="entry name" value="PKS_MFAS_DH"/>
    <property type="match status" value="1"/>
</dbReference>
<dbReference type="SUPFAM" id="SSF53901">
    <property type="entry name" value="Thiolase-like"/>
    <property type="match status" value="1"/>
</dbReference>
<keyword evidence="5" id="KW-0511">Multifunctional enzyme</keyword>
<sequence>MQSRVSPVAIIGMGCRLPGGVDSPNAFWRALLRGDDLVTEIPADRWDVDEHYDPERGVHGRSVSRWGGFIDDIGGFDASFFGFGEREATAIDPQHRLLLETSWEAIEHAGIVPASLSGSRTGVFVGLCQQDYTLITGDAGSLEDAYGYTCTPFSMASGRIAYGLGLLGPALTVDTSCSSSLLAVHMACLSLDTGESDLALAGGAMLVLDPRVSASASAQGMLSPTGRCHSFDIAADGFVRSDGCAVVLLKRLPDALRDGDRILAVVRGTAANQDGRSETITSPSSDAQAAVYRAALEVAGVEPATVGVIEAHGTGTPVGDPLEFISLTEVYGADGNRVAVGSAKSNLGHTEAAAGAVGLIKAVLGLQHGVVPPMAHFTQLPEALQQIETGLFVPREVIPWPYKGKGPRRAAVTSFGMSGTNVHAVLEQAPDARTDPEAPVAHGPLLFPLSATSGGALRQTAQRLAEWLDDHKDGLAISDLAYTLARRRAHRTVRTAVIAGDAEGLAAGLREIAGAETPYAPVSGHGDRGPVWVFSGQGSQWAGMGADLLANDAVFAATVTHAEPLIARESGFSVREAMSAPEVVTDIDRVQPTLFIFQVALATAMRAYGVQPGAVIGHSLGEISAAVVAGALSLQDGVKVVCRRSKLMSRIAGAGAMASVELPAQQVRQELAARGVSDVEVSVIASPNSTVVGGATQAVRDLVAEWEGREVMAREVAVDVASHSSQVDPILDELADQLADLTPTTPNVSYYSATLDDPRIIPAFDASYWVNNLRQSVKFAAAVQAALDDGHRVFGEPSPHPLLIRAVEQTAGAADIAVQAVPAMRREQPMPFGVLGSVADLYGAGAAIDFPVPYPRGRLVDAPLPTWTRQRLLLETDEPGAGSHGKSTVTVHPLLGAHVQLPEEPERHAWQGEIGTAALPWLADHRVNGVAVFPGAAFCEMALASAEMVMGPNSDVCDVRLEQMLLLDEETVVSTVASVEGDGVVDLVVQTEREGERTRRGGAVLRAADDQEPPQRDIAALLATHPQPTEGAALRQSFAERGVEYGPAFGGLVSARTAATKSRSVVAEVRLPSAVRGQPTGYCVHPALLDACFQSVLAHPAVQGASEGRGLVPLSVRRLRRYASTRAARYCHLRVTSVSGSAVEVDLDLLAEDGAVLLVVQGLRMAISGGAADQLMTERLLTIDWQPQALPPVPERAFGRWLLVDTADADPLTSRLADALKVSGAQCETLIWPESTDRVANAEQLGAEVHSGLEGLVIVCPPPAGDLDEQGLLRGREQVRHLVRMTRELPELSAQPPRLYVVTRQAQIVLPDDQPNLVQAGLRGLLRVIGAENPQLRPTQIDLREDADAEQVAHELLTSSQEDETAWRGGQWYTARLRCTPLGADERRVATVQHESERMRMTVRHPGDLQTLECVALDRKPPGPGEVEIAVNASSINFADVLAALGRYPDLEGRPHQLGFDLGGVVARVGADVTDHRVGDWVGGFSGYANGSWSTFVTCDARLVATLPHGLTAGLAAAAATAYGTAWYGLCDLARISAEDKVLIHSGTGGVGQAAIGIARMVGAEIFATAGSPERRAMLRDMGIEHVYDSRGMDFAERIPRDTDGRGVDIVLNSLTGAAQRAGLDLLAYSGRFVEIGKRDIYADTRLGLLPFRRNLTFHAVDLALLSKTHPQRLQRLLQTVYERIADGHLPMPACTEYPLSQAATAIRVMSGAEHTGKLVLTVPRTGETLAAVAPEHAPVFRNDGAYIVTGGLGGLGLFLAGEMAKAGCGRIVLTARSNPTPRTRQAIERLWATGADIVVKCGNIAEADTAAQVVAAATATGLPLRGVLHAAAVVEDATLANITDELIDRDWAPKVYGVWNLHQATADQPLDWFCSFSSVAALFGSAGQGAYAAACSWLDAFTHWRRSQGLPSSSIAWGAWGEIGRAAFMAASGRTTMITPEEGAQAFETLLRYDRGYTGYVPTTGAPWLASLVARSSFAEAFRTAGDRHAAESFTLRAELLTLSQDEWPVRLRRLIAEQTGLILRRAIDPDRPFADHGLDSLGNLELRTRIEAETGLRITPKTIATYNSARALGLHLSETLASDLSATQSGGPPYGKPESLIGGSSNVGGGK</sequence>
<evidence type="ECO:0000256" key="1">
    <source>
        <dbReference type="ARBA" id="ARBA00022450"/>
    </source>
</evidence>
<dbReference type="Pfam" id="PF00550">
    <property type="entry name" value="PP-binding"/>
    <property type="match status" value="1"/>
</dbReference>
<keyword evidence="3" id="KW-0808">Transferase</keyword>
<feature type="region of interest" description="C-terminal hotdog fold" evidence="6">
    <location>
        <begin position="1026"/>
        <end position="1174"/>
    </location>
</feature>
<dbReference type="FunFam" id="3.40.50.720:FF:000209">
    <property type="entry name" value="Polyketide synthase Pks12"/>
    <property type="match status" value="1"/>
</dbReference>
<dbReference type="InterPro" id="IPR001227">
    <property type="entry name" value="Ac_transferase_dom_sf"/>
</dbReference>
<reference evidence="11 12" key="1">
    <citation type="submission" date="2017-01" db="EMBL/GenBank/DDBJ databases">
        <authorList>
            <consortium name="Urmite Genomes"/>
        </authorList>
    </citation>
    <scope>NUCLEOTIDE SEQUENCE [LARGE SCALE GENOMIC DNA]</scope>
    <source>
        <strain evidence="11 12">AB308</strain>
    </source>
</reference>
<feature type="active site" description="Proton acceptor; for dehydratase activity" evidence="6">
    <location>
        <position position="925"/>
    </location>
</feature>
<dbReference type="InterPro" id="IPR013968">
    <property type="entry name" value="PKS_KR"/>
</dbReference>
<evidence type="ECO:0000256" key="2">
    <source>
        <dbReference type="ARBA" id="ARBA00022553"/>
    </source>
</evidence>
<dbReference type="GO" id="GO:0004312">
    <property type="term" value="F:fatty acid synthase activity"/>
    <property type="evidence" value="ECO:0007669"/>
    <property type="project" value="TreeGrafter"/>
</dbReference>
<dbReference type="Proteomes" id="UP000241595">
    <property type="component" value="Unassembled WGS sequence"/>
</dbReference>
<dbReference type="Pfam" id="PF02801">
    <property type="entry name" value="Ketoacyl-synt_C"/>
    <property type="match status" value="1"/>
</dbReference>
<dbReference type="SUPFAM" id="SSF51735">
    <property type="entry name" value="NAD(P)-binding Rossmann-fold domains"/>
    <property type="match status" value="3"/>
</dbReference>
<dbReference type="Gene3D" id="3.40.50.720">
    <property type="entry name" value="NAD(P)-binding Rossmann-like Domain"/>
    <property type="match status" value="3"/>
</dbReference>
<dbReference type="GO" id="GO:0005886">
    <property type="term" value="C:plasma membrane"/>
    <property type="evidence" value="ECO:0007669"/>
    <property type="project" value="TreeGrafter"/>
</dbReference>
<keyword evidence="4" id="KW-0521">NADP</keyword>
<dbReference type="Pfam" id="PF00698">
    <property type="entry name" value="Acyl_transf_1"/>
    <property type="match status" value="1"/>
</dbReference>
<dbReference type="PANTHER" id="PTHR43775">
    <property type="entry name" value="FATTY ACID SYNTHASE"/>
    <property type="match status" value="1"/>
</dbReference>
<dbReference type="SUPFAM" id="SSF50129">
    <property type="entry name" value="GroES-like"/>
    <property type="match status" value="1"/>
</dbReference>
<dbReference type="InterPro" id="IPR042104">
    <property type="entry name" value="PKS_dehydratase_sf"/>
</dbReference>
<keyword evidence="1" id="KW-0596">Phosphopantetheine</keyword>
<dbReference type="InterPro" id="IPR016036">
    <property type="entry name" value="Malonyl_transacylase_ACP-bd"/>
</dbReference>
<evidence type="ECO:0000259" key="9">
    <source>
        <dbReference type="PROSITE" id="PS52004"/>
    </source>
</evidence>
<dbReference type="InterPro" id="IPR016035">
    <property type="entry name" value="Acyl_Trfase/lysoPLipase"/>
</dbReference>
<dbReference type="Gene3D" id="3.90.180.10">
    <property type="entry name" value="Medium-chain alcohol dehydrogenases, catalytic domain"/>
    <property type="match status" value="1"/>
</dbReference>
<dbReference type="SMART" id="SM00823">
    <property type="entry name" value="PKS_PP"/>
    <property type="match status" value="1"/>
</dbReference>
<name>A0A2U3NG24_9MYCO</name>
<dbReference type="InterPro" id="IPR020843">
    <property type="entry name" value="ER"/>
</dbReference>
<dbReference type="SMART" id="SM00826">
    <property type="entry name" value="PKS_DH"/>
    <property type="match status" value="1"/>
</dbReference>
<dbReference type="InterPro" id="IPR016039">
    <property type="entry name" value="Thiolase-like"/>
</dbReference>
<dbReference type="InterPro" id="IPR009081">
    <property type="entry name" value="PP-bd_ACP"/>
</dbReference>
<evidence type="ECO:0000313" key="11">
    <source>
        <dbReference type="EMBL" id="SPM30385.1"/>
    </source>
</evidence>
<dbReference type="InterPro" id="IPR014043">
    <property type="entry name" value="Acyl_transferase_dom"/>
</dbReference>
<dbReference type="FunFam" id="3.40.50.720:FF:000372">
    <property type="entry name" value="Mycocerosic acid synthase-like polyketide synthase"/>
    <property type="match status" value="1"/>
</dbReference>
<dbReference type="SUPFAM" id="SSF55048">
    <property type="entry name" value="Probable ACP-binding domain of malonyl-CoA ACP transacylase"/>
    <property type="match status" value="1"/>
</dbReference>
<dbReference type="OrthoDB" id="9778690at2"/>
<evidence type="ECO:0000259" key="10">
    <source>
        <dbReference type="PROSITE" id="PS52019"/>
    </source>
</evidence>
<gene>
    <name evidence="11" type="ORF">MTAB308_3888</name>
</gene>
<dbReference type="InterPro" id="IPR057326">
    <property type="entry name" value="KR_dom"/>
</dbReference>
<dbReference type="FunFam" id="3.30.70.250:FF:000003">
    <property type="entry name" value="Polyketide beta-ketoacyl synthase Pks3"/>
    <property type="match status" value="1"/>
</dbReference>
<dbReference type="Pfam" id="PF00109">
    <property type="entry name" value="ketoacyl-synt"/>
    <property type="match status" value="1"/>
</dbReference>
<dbReference type="InterPro" id="IPR014030">
    <property type="entry name" value="Ketoacyl_synth_N"/>
</dbReference>
<evidence type="ECO:0000256" key="5">
    <source>
        <dbReference type="ARBA" id="ARBA00023268"/>
    </source>
</evidence>
<dbReference type="EMBL" id="FTRV01000015">
    <property type="protein sequence ID" value="SPM30385.1"/>
    <property type="molecule type" value="Genomic_DNA"/>
</dbReference>
<dbReference type="InterPro" id="IPR020807">
    <property type="entry name" value="PKS_DH"/>
</dbReference>
<dbReference type="InterPro" id="IPR013154">
    <property type="entry name" value="ADH-like_N"/>
</dbReference>
<evidence type="ECO:0000313" key="12">
    <source>
        <dbReference type="Proteomes" id="UP000241595"/>
    </source>
</evidence>
<feature type="domain" description="Carrier" evidence="8">
    <location>
        <begin position="2007"/>
        <end position="2082"/>
    </location>
</feature>
<dbReference type="InterPro" id="IPR050091">
    <property type="entry name" value="PKS_NRPS_Biosynth_Enz"/>
</dbReference>
<dbReference type="PANTHER" id="PTHR43775:SF37">
    <property type="entry name" value="SI:DKEY-61P9.11"/>
    <property type="match status" value="1"/>
</dbReference>
<dbReference type="InterPro" id="IPR036736">
    <property type="entry name" value="ACP-like_sf"/>
</dbReference>
<feature type="active site" description="Proton donor; for dehydratase activity" evidence="6">
    <location>
        <position position="1090"/>
    </location>
</feature>
<evidence type="ECO:0000256" key="6">
    <source>
        <dbReference type="PROSITE-ProRule" id="PRU01363"/>
    </source>
</evidence>
<accession>A0A2U3NG24</accession>
<dbReference type="SMART" id="SM00827">
    <property type="entry name" value="PKS_AT"/>
    <property type="match status" value="1"/>
</dbReference>
<dbReference type="GO" id="GO:0006633">
    <property type="term" value="P:fatty acid biosynthetic process"/>
    <property type="evidence" value="ECO:0007669"/>
    <property type="project" value="TreeGrafter"/>
</dbReference>
<organism evidence="11 12">
    <name type="scientific">Mycobacterium terramassiliense</name>
    <dbReference type="NCBI Taxonomy" id="1841859"/>
    <lineage>
        <taxon>Bacteria</taxon>
        <taxon>Bacillati</taxon>
        <taxon>Actinomycetota</taxon>
        <taxon>Actinomycetes</taxon>
        <taxon>Mycobacteriales</taxon>
        <taxon>Mycobacteriaceae</taxon>
        <taxon>Mycobacterium</taxon>
    </lineage>
</organism>
<dbReference type="Pfam" id="PF08240">
    <property type="entry name" value="ADH_N"/>
    <property type="match status" value="1"/>
</dbReference>
<dbReference type="PROSITE" id="PS51257">
    <property type="entry name" value="PROKAR_LIPOPROTEIN"/>
    <property type="match status" value="1"/>
</dbReference>
<dbReference type="CDD" id="cd05195">
    <property type="entry name" value="enoyl_red"/>
    <property type="match status" value="1"/>
</dbReference>
<dbReference type="GO" id="GO:0016491">
    <property type="term" value="F:oxidoreductase activity"/>
    <property type="evidence" value="ECO:0007669"/>
    <property type="project" value="InterPro"/>
</dbReference>
<dbReference type="NCBIfam" id="NF041183">
    <property type="entry name" value="Pks2_ls1_myc"/>
    <property type="match status" value="1"/>
</dbReference>
<dbReference type="InterPro" id="IPR049900">
    <property type="entry name" value="PKS_mFAS_DH"/>
</dbReference>
<keyword evidence="12" id="KW-1185">Reference proteome</keyword>
<dbReference type="STRING" id="1841859.GCA_900157385_03889"/>
<dbReference type="GO" id="GO:0031177">
    <property type="term" value="F:phosphopantetheine binding"/>
    <property type="evidence" value="ECO:0007669"/>
    <property type="project" value="InterPro"/>
</dbReference>
<dbReference type="InterPro" id="IPR053386">
    <property type="entry name" value="MBFA_synthase"/>
</dbReference>
<evidence type="ECO:0000259" key="8">
    <source>
        <dbReference type="PROSITE" id="PS50075"/>
    </source>
</evidence>
<dbReference type="PROSITE" id="PS52004">
    <property type="entry name" value="KS3_2"/>
    <property type="match status" value="1"/>
</dbReference>
<dbReference type="SMART" id="SM00825">
    <property type="entry name" value="PKS_KS"/>
    <property type="match status" value="1"/>
</dbReference>
<dbReference type="Gene3D" id="3.40.47.10">
    <property type="match status" value="1"/>
</dbReference>
<dbReference type="Gene3D" id="3.10.129.110">
    <property type="entry name" value="Polyketide synthase dehydratase"/>
    <property type="match status" value="1"/>
</dbReference>
<dbReference type="Pfam" id="PF08659">
    <property type="entry name" value="KR"/>
    <property type="match status" value="1"/>
</dbReference>
<dbReference type="InterPro" id="IPR020841">
    <property type="entry name" value="PKS_Beta-ketoAc_synthase_dom"/>
</dbReference>
<dbReference type="SUPFAM" id="SSF47336">
    <property type="entry name" value="ACP-like"/>
    <property type="match status" value="1"/>
</dbReference>
<dbReference type="Gene3D" id="1.10.1200.10">
    <property type="entry name" value="ACP-like"/>
    <property type="match status" value="1"/>
</dbReference>
<dbReference type="Gene3D" id="3.40.366.10">
    <property type="entry name" value="Malonyl-Coenzyme A Acyl Carrier Protein, domain 2"/>
    <property type="match status" value="1"/>
</dbReference>
<feature type="domain" description="Ketosynthase family 3 (KS3)" evidence="9">
    <location>
        <begin position="5"/>
        <end position="428"/>
    </location>
</feature>
<proteinExistence type="predicted"/>
<feature type="domain" description="PKS/mFAS DH" evidence="10">
    <location>
        <begin position="892"/>
        <end position="1174"/>
    </location>
</feature>
<dbReference type="PROSITE" id="PS50075">
    <property type="entry name" value="CARRIER"/>
    <property type="match status" value="1"/>
</dbReference>
<dbReference type="InterPro" id="IPR020806">
    <property type="entry name" value="PKS_PP-bd"/>
</dbReference>
<dbReference type="SMART" id="SM00829">
    <property type="entry name" value="PKS_ER"/>
    <property type="match status" value="1"/>
</dbReference>
<dbReference type="Pfam" id="PF13602">
    <property type="entry name" value="ADH_zinc_N_2"/>
    <property type="match status" value="1"/>
</dbReference>
<keyword evidence="2" id="KW-0597">Phosphoprotein</keyword>
<dbReference type="CDD" id="cd00833">
    <property type="entry name" value="PKS"/>
    <property type="match status" value="1"/>
</dbReference>
<dbReference type="InterPro" id="IPR036291">
    <property type="entry name" value="NAD(P)-bd_dom_sf"/>
</dbReference>
<dbReference type="InterPro" id="IPR049551">
    <property type="entry name" value="PKS_DH_C"/>
</dbReference>
<feature type="region of interest" description="N-terminal hotdog fold" evidence="6">
    <location>
        <begin position="892"/>
        <end position="1010"/>
    </location>
</feature>